<reference evidence="2 3" key="2">
    <citation type="journal article" date="2016" name="Sci. Rep.">
        <title>The genome of Rhizobiales bacteria in predatory ants reveals urease gene functions but no genes for nitrogen fixation.</title>
        <authorList>
            <person name="Neuvonen M.M."/>
            <person name="Tamarit D."/>
            <person name="Naslund K."/>
            <person name="Liebig J."/>
            <person name="Feldhaar H."/>
            <person name="Moran N.A."/>
            <person name="Guy L."/>
            <person name="Andersson S.G."/>
        </authorList>
    </citation>
    <scope>NUCLEOTIDE SEQUENCE [LARGE SCALE GENOMIC DNA]</scope>
    <source>
        <strain evidence="2 3">Hsal</strain>
    </source>
</reference>
<dbReference type="PANTHER" id="PTHR34215:SF1">
    <property type="entry name" value="YLXR DOMAIN-CONTAINING PROTEIN"/>
    <property type="match status" value="1"/>
</dbReference>
<dbReference type="PANTHER" id="PTHR34215">
    <property type="entry name" value="BLL0784 PROTEIN"/>
    <property type="match status" value="1"/>
</dbReference>
<gene>
    <name evidence="2" type="ORF">BHV28_14650</name>
</gene>
<dbReference type="InterPro" id="IPR007393">
    <property type="entry name" value="YlxR_dom"/>
</dbReference>
<dbReference type="STRING" id="1902579.BHV28_14650"/>
<organism evidence="2 3">
    <name type="scientific">Candidatus Tokpelaia hoelldobleri</name>
    <dbReference type="NCBI Taxonomy" id="1902579"/>
    <lineage>
        <taxon>Bacteria</taxon>
        <taxon>Pseudomonadati</taxon>
        <taxon>Pseudomonadota</taxon>
        <taxon>Alphaproteobacteria</taxon>
        <taxon>Hyphomicrobiales</taxon>
        <taxon>Candidatus Tokpelaia</taxon>
    </lineage>
</organism>
<keyword evidence="3" id="KW-1185">Reference proteome</keyword>
<name>A0A1U9JW91_9HYPH</name>
<accession>A0A1U9JW91</accession>
<dbReference type="InterPro" id="IPR029064">
    <property type="entry name" value="Ribosomal_eL30-like_sf"/>
</dbReference>
<dbReference type="Gene3D" id="3.30.1230.10">
    <property type="entry name" value="YlxR-like"/>
    <property type="match status" value="1"/>
</dbReference>
<feature type="domain" description="YlxR" evidence="1">
    <location>
        <begin position="4"/>
        <end position="79"/>
    </location>
</feature>
<sequence>MSERSCIVTRNSSATGDMIRFCVGPDHMLVPDLRGNLPGRGAWVTTSRAVLEEAIRRNAFARSLKQDVRIAPDLPAQVEHLLRKAALAALSLARRGGGVVTGALKVEQAVRAGKTVMVLHAKEAAEDGKRKIAQAAFAAQKQGHTPVTVLNLFSGDELQVAFGGNNVIHVALNNTVAANGFIMKLQRLLAYCGKDETKGHEKTAEAVKETE</sequence>
<dbReference type="Gene3D" id="3.30.1330.30">
    <property type="match status" value="1"/>
</dbReference>
<dbReference type="EMBL" id="CP017315">
    <property type="protein sequence ID" value="AQS42147.1"/>
    <property type="molecule type" value="Genomic_DNA"/>
</dbReference>
<dbReference type="SUPFAM" id="SSF64376">
    <property type="entry name" value="YlxR-like"/>
    <property type="match status" value="1"/>
</dbReference>
<dbReference type="InterPro" id="IPR035931">
    <property type="entry name" value="YlxR-like_sf"/>
</dbReference>
<dbReference type="Pfam" id="PF04296">
    <property type="entry name" value="YlxR"/>
    <property type="match status" value="1"/>
</dbReference>
<evidence type="ECO:0000313" key="2">
    <source>
        <dbReference type="EMBL" id="AQS42147.1"/>
    </source>
</evidence>
<dbReference type="NCBIfam" id="NF006622">
    <property type="entry name" value="PRK09190.1"/>
    <property type="match status" value="1"/>
</dbReference>
<dbReference type="SUPFAM" id="SSF55315">
    <property type="entry name" value="L30e-like"/>
    <property type="match status" value="1"/>
</dbReference>
<reference evidence="2 3" key="1">
    <citation type="journal article" date="2010" name="Science">
        <title>Genomic comparison of the ants Camponotus floridanus and Harpegnathos saltator.</title>
        <authorList>
            <person name="Bonasio R."/>
            <person name="Zhang G."/>
            <person name="Ye C."/>
            <person name="Mutti N.S."/>
            <person name="Fang X."/>
            <person name="Qin N."/>
            <person name="Donahue G."/>
            <person name="Yang P."/>
            <person name="Li Q."/>
            <person name="Li C."/>
            <person name="Zhang P."/>
            <person name="Huang Z."/>
            <person name="Berger S.L."/>
            <person name="Reinberg D."/>
            <person name="Wang J."/>
            <person name="Liebig J."/>
        </authorList>
    </citation>
    <scope>NUCLEOTIDE SEQUENCE [LARGE SCALE GENOMIC DNA]</scope>
    <source>
        <strain evidence="2 3">Hsal</strain>
    </source>
</reference>
<dbReference type="InterPro" id="IPR037465">
    <property type="entry name" value="YlxR"/>
</dbReference>
<dbReference type="Proteomes" id="UP000188912">
    <property type="component" value="Chromosome"/>
</dbReference>
<evidence type="ECO:0000259" key="1">
    <source>
        <dbReference type="Pfam" id="PF04296"/>
    </source>
</evidence>
<proteinExistence type="predicted"/>
<protein>
    <recommendedName>
        <fullName evidence="1">YlxR domain-containing protein</fullName>
    </recommendedName>
</protein>
<evidence type="ECO:0000313" key="3">
    <source>
        <dbReference type="Proteomes" id="UP000188912"/>
    </source>
</evidence>
<dbReference type="AlphaFoldDB" id="A0A1U9JW91"/>
<dbReference type="KEGG" id="thd:BHV28_14650"/>